<dbReference type="Pfam" id="PF08238">
    <property type="entry name" value="Sel1"/>
    <property type="match status" value="7"/>
</dbReference>
<dbReference type="Gene3D" id="1.25.40.10">
    <property type="entry name" value="Tetratricopeptide repeat domain"/>
    <property type="match status" value="3"/>
</dbReference>
<dbReference type="STRING" id="5762.D2VU60"/>
<dbReference type="InterPro" id="IPR052945">
    <property type="entry name" value="Mitotic_Regulator"/>
</dbReference>
<dbReference type="AlphaFoldDB" id="D2VU60"/>
<dbReference type="PANTHER" id="PTHR43628:SF1">
    <property type="entry name" value="CHITIN SYNTHASE REGULATORY FACTOR 2-RELATED"/>
    <property type="match status" value="1"/>
</dbReference>
<organism evidence="2">
    <name type="scientific">Naegleria gruberi</name>
    <name type="common">Amoeba</name>
    <dbReference type="NCBI Taxonomy" id="5762"/>
    <lineage>
        <taxon>Eukaryota</taxon>
        <taxon>Discoba</taxon>
        <taxon>Heterolobosea</taxon>
        <taxon>Tetramitia</taxon>
        <taxon>Eutetramitia</taxon>
        <taxon>Vahlkampfiidae</taxon>
        <taxon>Naegleria</taxon>
    </lineage>
</organism>
<dbReference type="Proteomes" id="UP000006671">
    <property type="component" value="Unassembled WGS sequence"/>
</dbReference>
<reference evidence="1 2" key="1">
    <citation type="journal article" date="2010" name="Cell">
        <title>The genome of Naegleria gruberi illuminates early eukaryotic versatility.</title>
        <authorList>
            <person name="Fritz-Laylin L.K."/>
            <person name="Prochnik S.E."/>
            <person name="Ginger M.L."/>
            <person name="Dacks J.B."/>
            <person name="Carpenter M.L."/>
            <person name="Field M.C."/>
            <person name="Kuo A."/>
            <person name="Paredez A."/>
            <person name="Chapman J."/>
            <person name="Pham J."/>
            <person name="Shu S."/>
            <person name="Neupane R."/>
            <person name="Cipriano M."/>
            <person name="Mancuso J."/>
            <person name="Tu H."/>
            <person name="Salamov A."/>
            <person name="Lindquist E."/>
            <person name="Shapiro H."/>
            <person name="Lucas S."/>
            <person name="Grigoriev I.V."/>
            <person name="Cande W.Z."/>
            <person name="Fulton C."/>
            <person name="Rokhsar D.S."/>
            <person name="Dawson S.C."/>
        </authorList>
    </citation>
    <scope>NUCLEOTIDE SEQUENCE [LARGE SCALE GENOMIC DNA]</scope>
    <source>
        <strain evidence="1 2">NEG-M</strain>
    </source>
</reference>
<name>D2VU60_NAEGR</name>
<proteinExistence type="predicted"/>
<dbReference type="GeneID" id="8855743"/>
<dbReference type="EMBL" id="GG738898">
    <property type="protein sequence ID" value="EFC39629.1"/>
    <property type="molecule type" value="Genomic_DNA"/>
</dbReference>
<dbReference type="SMART" id="SM00671">
    <property type="entry name" value="SEL1"/>
    <property type="match status" value="7"/>
</dbReference>
<evidence type="ECO:0000313" key="1">
    <source>
        <dbReference type="EMBL" id="EFC39629.1"/>
    </source>
</evidence>
<dbReference type="OrthoDB" id="442451at2759"/>
<dbReference type="KEGG" id="ngr:NAEGRDRAFT_52272"/>
<dbReference type="InParanoid" id="D2VU60"/>
<dbReference type="RefSeq" id="XP_002672373.1">
    <property type="nucleotide sequence ID" value="XM_002672327.1"/>
</dbReference>
<evidence type="ECO:0000313" key="2">
    <source>
        <dbReference type="Proteomes" id="UP000006671"/>
    </source>
</evidence>
<dbReference type="InterPro" id="IPR011990">
    <property type="entry name" value="TPR-like_helical_dom_sf"/>
</dbReference>
<accession>D2VU60</accession>
<gene>
    <name evidence="1" type="ORF">NAEGRDRAFT_52272</name>
</gene>
<protein>
    <submittedName>
        <fullName evidence="1">Predicted protein</fullName>
    </submittedName>
</protein>
<dbReference type="eggNOG" id="KOG1550">
    <property type="taxonomic scope" value="Eukaryota"/>
</dbReference>
<sequence>MRAIKKTAFLLNSKFLPKPLMTKFSECSLPFAVINNNINTNLNIRSFHASSKGLGFMNFFKSSPNKSSLELLQLQADTGDSIAQNNLGAAYQNGTGVDIDYKKAVYWYEKSAEQNNSEAQFNLGYLYQEGLGVPKNIEIALQFFEKSANQNHVKAQNNLGVQYLAIGDKSKALYWFKKASDNGYAKAQYNLGGFYARGDAVEKNPFTAFDWYLKSAEGGYVHSQHNVGIMYFNGIGVKQDYQIGIQWLEKAASQGFQGSIAALHEISKKDYSTDVNWLEQLANKGDVSAQNNLGAMYNMGTGVKEDKAKAIYWLQKAADQGNDNSLFNLGAIYLNGGEGVPKDLEKARSLFSKIKNPETKKAAEVLLRWA</sequence>
<dbReference type="OMA" id="MTKFSEC"/>
<dbReference type="InterPro" id="IPR006597">
    <property type="entry name" value="Sel1-like"/>
</dbReference>
<dbReference type="PANTHER" id="PTHR43628">
    <property type="entry name" value="ACTIVATOR OF C KINASE PROTEIN 1-RELATED"/>
    <property type="match status" value="1"/>
</dbReference>
<dbReference type="VEuPathDB" id="AmoebaDB:NAEGRDRAFT_52272"/>
<dbReference type="SUPFAM" id="SSF81901">
    <property type="entry name" value="HCP-like"/>
    <property type="match status" value="3"/>
</dbReference>
<keyword evidence="2" id="KW-1185">Reference proteome</keyword>